<organism evidence="1 2">
    <name type="scientific">Flemingia macrophylla</name>
    <dbReference type="NCBI Taxonomy" id="520843"/>
    <lineage>
        <taxon>Eukaryota</taxon>
        <taxon>Viridiplantae</taxon>
        <taxon>Streptophyta</taxon>
        <taxon>Embryophyta</taxon>
        <taxon>Tracheophyta</taxon>
        <taxon>Spermatophyta</taxon>
        <taxon>Magnoliopsida</taxon>
        <taxon>eudicotyledons</taxon>
        <taxon>Gunneridae</taxon>
        <taxon>Pentapetalae</taxon>
        <taxon>rosids</taxon>
        <taxon>fabids</taxon>
        <taxon>Fabales</taxon>
        <taxon>Fabaceae</taxon>
        <taxon>Papilionoideae</taxon>
        <taxon>50 kb inversion clade</taxon>
        <taxon>NPAAA clade</taxon>
        <taxon>indigoferoid/millettioid clade</taxon>
        <taxon>Phaseoleae</taxon>
        <taxon>Flemingia</taxon>
    </lineage>
</organism>
<protein>
    <submittedName>
        <fullName evidence="1">Uncharacterized protein</fullName>
    </submittedName>
</protein>
<dbReference type="EMBL" id="JBGMDY010000003">
    <property type="protein sequence ID" value="KAL2340765.1"/>
    <property type="molecule type" value="Genomic_DNA"/>
</dbReference>
<sequence>MRNRRYEQPMPTQQLLISMFSPKPNHVPSYLNITLNNVKRDIFGNSPLVLEKKEASGEE</sequence>
<evidence type="ECO:0000313" key="2">
    <source>
        <dbReference type="Proteomes" id="UP001603857"/>
    </source>
</evidence>
<dbReference type="Proteomes" id="UP001603857">
    <property type="component" value="Unassembled WGS sequence"/>
</dbReference>
<evidence type="ECO:0000313" key="1">
    <source>
        <dbReference type="EMBL" id="KAL2340765.1"/>
    </source>
</evidence>
<comment type="caution">
    <text evidence="1">The sequence shown here is derived from an EMBL/GenBank/DDBJ whole genome shotgun (WGS) entry which is preliminary data.</text>
</comment>
<dbReference type="AlphaFoldDB" id="A0ABD1MY63"/>
<name>A0ABD1MY63_9FABA</name>
<reference evidence="1 2" key="1">
    <citation type="submission" date="2024-08" db="EMBL/GenBank/DDBJ databases">
        <title>Insights into the chromosomal genome structure of Flemingia macrophylla.</title>
        <authorList>
            <person name="Ding Y."/>
            <person name="Zhao Y."/>
            <person name="Bi W."/>
            <person name="Wu M."/>
            <person name="Zhao G."/>
            <person name="Gong Y."/>
            <person name="Li W."/>
            <person name="Zhang P."/>
        </authorList>
    </citation>
    <scope>NUCLEOTIDE SEQUENCE [LARGE SCALE GENOMIC DNA]</scope>
    <source>
        <strain evidence="1">DYQJB</strain>
        <tissue evidence="1">Leaf</tissue>
    </source>
</reference>
<gene>
    <name evidence="1" type="ORF">Fmac_008705</name>
</gene>
<keyword evidence="2" id="KW-1185">Reference proteome</keyword>
<proteinExistence type="predicted"/>
<accession>A0ABD1MY63</accession>